<proteinExistence type="inferred from homology"/>
<evidence type="ECO:0000256" key="1">
    <source>
        <dbReference type="ARBA" id="ARBA00004429"/>
    </source>
</evidence>
<keyword evidence="7 9" id="KW-1133">Transmembrane helix</keyword>
<evidence type="ECO:0000256" key="7">
    <source>
        <dbReference type="ARBA" id="ARBA00022989"/>
    </source>
</evidence>
<keyword evidence="3" id="KW-0813">Transport</keyword>
<feature type="transmembrane region" description="Helical" evidence="9">
    <location>
        <begin position="29"/>
        <end position="51"/>
    </location>
</feature>
<gene>
    <name evidence="10" type="ordered locus">YPA_1190</name>
</gene>
<evidence type="ECO:0000256" key="3">
    <source>
        <dbReference type="ARBA" id="ARBA00022448"/>
    </source>
</evidence>
<dbReference type="GO" id="GO:0022857">
    <property type="term" value="F:transmembrane transporter activity"/>
    <property type="evidence" value="ECO:0007669"/>
    <property type="project" value="InterPro"/>
</dbReference>
<dbReference type="RefSeq" id="WP_002214974.1">
    <property type="nucleotide sequence ID" value="NC_008150.1"/>
</dbReference>
<feature type="transmembrane region" description="Helical" evidence="9">
    <location>
        <begin position="318"/>
        <end position="336"/>
    </location>
</feature>
<evidence type="ECO:0000256" key="5">
    <source>
        <dbReference type="ARBA" id="ARBA00022519"/>
    </source>
</evidence>
<feature type="transmembrane region" description="Helical" evidence="9">
    <location>
        <begin position="57"/>
        <end position="75"/>
    </location>
</feature>
<evidence type="ECO:0000313" key="11">
    <source>
        <dbReference type="Proteomes" id="UP000001971"/>
    </source>
</evidence>
<dbReference type="Proteomes" id="UP000001971">
    <property type="component" value="Chromosome"/>
</dbReference>
<keyword evidence="6 9" id="KW-0812">Transmembrane</keyword>
<dbReference type="GeneID" id="57976766"/>
<organism evidence="10 11">
    <name type="scientific">Yersinia pestis bv. Antiqua (strain Antiqua)</name>
    <dbReference type="NCBI Taxonomy" id="360102"/>
    <lineage>
        <taxon>Bacteria</taxon>
        <taxon>Pseudomonadati</taxon>
        <taxon>Pseudomonadota</taxon>
        <taxon>Gammaproteobacteria</taxon>
        <taxon>Enterobacterales</taxon>
        <taxon>Yersiniaceae</taxon>
        <taxon>Yersinia</taxon>
    </lineage>
</organism>
<feature type="transmembrane region" description="Helical" evidence="9">
    <location>
        <begin position="238"/>
        <end position="257"/>
    </location>
</feature>
<dbReference type="KEGG" id="ypa:YPA_1190"/>
<evidence type="ECO:0000256" key="2">
    <source>
        <dbReference type="ARBA" id="ARBA00007942"/>
    </source>
</evidence>
<dbReference type="PANTHER" id="PTHR32196:SF21">
    <property type="entry name" value="ABC TRANSPORTER PERMEASE PROTEIN YPHD-RELATED"/>
    <property type="match status" value="1"/>
</dbReference>
<sequence length="340" mass="36169">MVIDLPAHSKPSRSFNAIIAWCLQRPSTFTFMLIVIVCVTVGAINPAFLQLSNLFDIARASVVVGLFALGVLIVLASGGLDVSFTAIAALCMYAVTKFVLWYWPDAPVIAMFIASACGGAILGGINGVLVHSLKTSSLIVTIGTQYLYRGGLLTFIGTALYMNIPEQLEQFGKSPLYTVSNINQGITILPLFFLILVFASLLTWWLLNRTLLGRAIFAIGGNSDIAQRLGFDVRGVQIFVFTYAGLLAGIAGMVHVASNRIANPFDLNGLELTVIAAVILGGARITGGSGTVLGTLMGVVLVVLVNNVLILVGIPSTWQKVIIGAFIIAAGSAFGWRKYR</sequence>
<dbReference type="CDD" id="cd06579">
    <property type="entry name" value="TM_PBP1_transp_AraH_like"/>
    <property type="match status" value="1"/>
</dbReference>
<accession>A0A0H2Y770</accession>
<keyword evidence="4" id="KW-1003">Cell membrane</keyword>
<protein>
    <submittedName>
        <fullName evidence="10">Putative sugar ABC transporter, permease</fullName>
    </submittedName>
</protein>
<dbReference type="AlphaFoldDB" id="A0A0H2Y770"/>
<reference evidence="10 11" key="1">
    <citation type="journal article" date="2006" name="J. Bacteriol.">
        <title>Complete genome sequence of Yersinia pestis strains Antiqua and Nepal516: evidence of gene reduction in an emerging pathogen.</title>
        <authorList>
            <person name="Chain P.S."/>
            <person name="Hu P."/>
            <person name="Malfatti S.A."/>
            <person name="Radnedge L."/>
            <person name="Larimer F."/>
            <person name="Vergez L.M."/>
            <person name="Worsham P."/>
            <person name="Chu M.C."/>
            <person name="Andersen G.L."/>
        </authorList>
    </citation>
    <scope>NUCLEOTIDE SEQUENCE [LARGE SCALE GENOMIC DNA]</scope>
    <source>
        <strain evidence="10 11">Antiqua</strain>
    </source>
</reference>
<feature type="transmembrane region" description="Helical" evidence="9">
    <location>
        <begin position="292"/>
        <end position="312"/>
    </location>
</feature>
<dbReference type="GO" id="GO:0005886">
    <property type="term" value="C:plasma membrane"/>
    <property type="evidence" value="ECO:0007669"/>
    <property type="project" value="UniProtKB-SubCell"/>
</dbReference>
<evidence type="ECO:0000256" key="4">
    <source>
        <dbReference type="ARBA" id="ARBA00022475"/>
    </source>
</evidence>
<evidence type="ECO:0000256" key="8">
    <source>
        <dbReference type="ARBA" id="ARBA00023136"/>
    </source>
</evidence>
<feature type="transmembrane region" description="Helical" evidence="9">
    <location>
        <begin position="269"/>
        <end position="285"/>
    </location>
</feature>
<feature type="transmembrane region" description="Helical" evidence="9">
    <location>
        <begin position="184"/>
        <end position="207"/>
    </location>
</feature>
<evidence type="ECO:0000256" key="9">
    <source>
        <dbReference type="SAM" id="Phobius"/>
    </source>
</evidence>
<comment type="subcellular location">
    <subcellularLocation>
        <location evidence="1">Cell inner membrane</location>
        <topology evidence="1">Multi-pass membrane protein</topology>
    </subcellularLocation>
</comment>
<dbReference type="InterPro" id="IPR001851">
    <property type="entry name" value="ABC_transp_permease"/>
</dbReference>
<dbReference type="Pfam" id="PF02653">
    <property type="entry name" value="BPD_transp_2"/>
    <property type="match status" value="1"/>
</dbReference>
<comment type="similarity">
    <text evidence="2">Belongs to the binding-protein-dependent transport system permease family. AraH/RbsC subfamily.</text>
</comment>
<feature type="transmembrane region" description="Helical" evidence="9">
    <location>
        <begin position="146"/>
        <end position="164"/>
    </location>
</feature>
<evidence type="ECO:0000313" key="10">
    <source>
        <dbReference type="EMBL" id="ABG13157.1"/>
    </source>
</evidence>
<evidence type="ECO:0000256" key="6">
    <source>
        <dbReference type="ARBA" id="ARBA00022692"/>
    </source>
</evidence>
<keyword evidence="8 9" id="KW-0472">Membrane</keyword>
<keyword evidence="5" id="KW-0997">Cell inner membrane</keyword>
<dbReference type="EMBL" id="CP000308">
    <property type="protein sequence ID" value="ABG13157.1"/>
    <property type="molecule type" value="Genomic_DNA"/>
</dbReference>
<feature type="transmembrane region" description="Helical" evidence="9">
    <location>
        <begin position="109"/>
        <end position="134"/>
    </location>
</feature>
<dbReference type="PANTHER" id="PTHR32196">
    <property type="entry name" value="ABC TRANSPORTER PERMEASE PROTEIN YPHD-RELATED-RELATED"/>
    <property type="match status" value="1"/>
</dbReference>
<name>A0A0H2Y770_YERPA</name>